<sequence length="472" mass="53622">MAKICNPIHFSEHFEIDPNLLLELGVLDPILNADTPLFIDPLLIKNSRHREIKERGYKLYEDFFCTIIKLLKVSSKQGDKPWRSVEDLMHFPEIKGTCLGYGSQSISGSGSGPHIKNALIKTAKEIIDLGISDPDLFIAMGLFEEGFGPNRISDMTTGIILPALLEFNERITNALKIARQPYSFTLKDGNEIQINCPINPFEKGITPIILVPNDILRELPIVKDWSDIARASSLNNNLRKKVNTHIGNIWHGDTKKNKAFLKQRILSSKLAFDTCLELIHQPNIAQSYNFEENSLTLTQMLRFASSIVKEYPYHIHPSEGIEKIVKRIIEQFRFLIEKRRLSIELYHNGKPRKEKSAQNLFFAIAHAYCRANNLDITPEAETGNGPVDFKISKGFDKRIVIEIKLSSNPKLVSGYTRQLQTYKQAEQTEKGYYLVLDVGKMGNKDKELIKLKDAFSDIIFIDAKPRPSASKL</sequence>
<dbReference type="Proteomes" id="UP000069902">
    <property type="component" value="Chromosome cPNK"/>
</dbReference>
<evidence type="ECO:0000313" key="1">
    <source>
        <dbReference type="EMBL" id="CUI17195.1"/>
    </source>
</evidence>
<dbReference type="InParanoid" id="A0A0U5K518"/>
<keyword evidence="2" id="KW-1185">Reference proteome</keyword>
<dbReference type="RefSeq" id="WP_059061335.1">
    <property type="nucleotide sequence ID" value="NZ_LN879502.1"/>
</dbReference>
<name>A0A0U5K518_9BACT</name>
<dbReference type="PATRIC" id="fig|389348.3.peg.1773"/>
<dbReference type="AlphaFoldDB" id="A0A0U5K518"/>
<evidence type="ECO:0000313" key="2">
    <source>
        <dbReference type="Proteomes" id="UP000069902"/>
    </source>
</evidence>
<gene>
    <name evidence="1" type="ORF">PNK_1586</name>
</gene>
<proteinExistence type="predicted"/>
<protein>
    <submittedName>
        <fullName evidence="1">Uncharacterized protein</fullName>
    </submittedName>
</protein>
<accession>A0A0U5K518</accession>
<dbReference type="EMBL" id="LN879502">
    <property type="protein sequence ID" value="CUI17195.1"/>
    <property type="molecule type" value="Genomic_DNA"/>
</dbReference>
<organism evidence="1 2">
    <name type="scientific">Candidatus Protochlamydia naegleriophila</name>
    <dbReference type="NCBI Taxonomy" id="389348"/>
    <lineage>
        <taxon>Bacteria</taxon>
        <taxon>Pseudomonadati</taxon>
        <taxon>Chlamydiota</taxon>
        <taxon>Chlamydiia</taxon>
        <taxon>Parachlamydiales</taxon>
        <taxon>Parachlamydiaceae</taxon>
        <taxon>Candidatus Protochlamydia</taxon>
    </lineage>
</organism>
<dbReference type="KEGG" id="pnl:PNK_1586"/>
<reference evidence="2" key="1">
    <citation type="submission" date="2015-09" db="EMBL/GenBank/DDBJ databases">
        <authorList>
            <person name="Bertelli C."/>
        </authorList>
    </citation>
    <scope>NUCLEOTIDE SEQUENCE [LARGE SCALE GENOMIC DNA]</scope>
    <source>
        <strain evidence="2">KNic</strain>
    </source>
</reference>